<reference evidence="1" key="2">
    <citation type="journal article" date="2015" name="Data Brief">
        <title>Shoot transcriptome of the giant reed, Arundo donax.</title>
        <authorList>
            <person name="Barrero R.A."/>
            <person name="Guerrero F.D."/>
            <person name="Moolhuijzen P."/>
            <person name="Goolsby J.A."/>
            <person name="Tidwell J."/>
            <person name="Bellgard S.E."/>
            <person name="Bellgard M.I."/>
        </authorList>
    </citation>
    <scope>NUCLEOTIDE SEQUENCE</scope>
    <source>
        <tissue evidence="1">Shoot tissue taken approximately 20 cm above the soil surface</tissue>
    </source>
</reference>
<reference evidence="1" key="1">
    <citation type="submission" date="2014-09" db="EMBL/GenBank/DDBJ databases">
        <authorList>
            <person name="Magalhaes I.L.F."/>
            <person name="Oliveira U."/>
            <person name="Santos F.R."/>
            <person name="Vidigal T.H.D.A."/>
            <person name="Brescovit A.D."/>
            <person name="Santos A.J."/>
        </authorList>
    </citation>
    <scope>NUCLEOTIDE SEQUENCE</scope>
    <source>
        <tissue evidence="1">Shoot tissue taken approximately 20 cm above the soil surface</tissue>
    </source>
</reference>
<accession>A0A0A9CVB1</accession>
<sequence length="71" mass="8235">MLQNGELCRYKILTLFVEWSWKMVRPVWSTQFKGGRDAAHTKVEESNAALKAHLVAILAKLRSQKPNFYLD</sequence>
<evidence type="ECO:0008006" key="2">
    <source>
        <dbReference type="Google" id="ProtNLM"/>
    </source>
</evidence>
<protein>
    <recommendedName>
        <fullName evidence="2">Transposase</fullName>
    </recommendedName>
</protein>
<dbReference type="AlphaFoldDB" id="A0A0A9CVB1"/>
<evidence type="ECO:0000313" key="1">
    <source>
        <dbReference type="EMBL" id="JAD75432.1"/>
    </source>
</evidence>
<organism evidence="1">
    <name type="scientific">Arundo donax</name>
    <name type="common">Giant reed</name>
    <name type="synonym">Donax arundinaceus</name>
    <dbReference type="NCBI Taxonomy" id="35708"/>
    <lineage>
        <taxon>Eukaryota</taxon>
        <taxon>Viridiplantae</taxon>
        <taxon>Streptophyta</taxon>
        <taxon>Embryophyta</taxon>
        <taxon>Tracheophyta</taxon>
        <taxon>Spermatophyta</taxon>
        <taxon>Magnoliopsida</taxon>
        <taxon>Liliopsida</taxon>
        <taxon>Poales</taxon>
        <taxon>Poaceae</taxon>
        <taxon>PACMAD clade</taxon>
        <taxon>Arundinoideae</taxon>
        <taxon>Arundineae</taxon>
        <taxon>Arundo</taxon>
    </lineage>
</organism>
<dbReference type="EMBL" id="GBRH01222463">
    <property type="protein sequence ID" value="JAD75432.1"/>
    <property type="molecule type" value="Transcribed_RNA"/>
</dbReference>
<name>A0A0A9CVB1_ARUDO</name>
<proteinExistence type="predicted"/>